<accession>A0ABX1NNX3</accession>
<organism evidence="8 9">
    <name type="scientific">Aromatoleum toluolicum</name>
    <dbReference type="NCBI Taxonomy" id="90060"/>
    <lineage>
        <taxon>Bacteria</taxon>
        <taxon>Pseudomonadati</taxon>
        <taxon>Pseudomonadota</taxon>
        <taxon>Betaproteobacteria</taxon>
        <taxon>Rhodocyclales</taxon>
        <taxon>Rhodocyclaceae</taxon>
        <taxon>Aromatoleum</taxon>
    </lineage>
</organism>
<evidence type="ECO:0000256" key="4">
    <source>
        <dbReference type="ARBA" id="ARBA00022989"/>
    </source>
</evidence>
<dbReference type="Gene3D" id="1.20.1250.20">
    <property type="entry name" value="MFS general substrate transporter like domains"/>
    <property type="match status" value="2"/>
</dbReference>
<feature type="transmembrane region" description="Helical" evidence="6">
    <location>
        <begin position="246"/>
        <end position="265"/>
    </location>
</feature>
<proteinExistence type="predicted"/>
<keyword evidence="2" id="KW-1003">Cell membrane</keyword>
<dbReference type="RefSeq" id="WP_169143246.1">
    <property type="nucleotide sequence ID" value="NZ_WTVS01000095.1"/>
</dbReference>
<keyword evidence="5 6" id="KW-0472">Membrane</keyword>
<dbReference type="Proteomes" id="UP000634522">
    <property type="component" value="Unassembled WGS sequence"/>
</dbReference>
<feature type="transmembrane region" description="Helical" evidence="6">
    <location>
        <begin position="21"/>
        <end position="40"/>
    </location>
</feature>
<dbReference type="EMBL" id="WTVS01000095">
    <property type="protein sequence ID" value="NMG00731.1"/>
    <property type="molecule type" value="Genomic_DNA"/>
</dbReference>
<feature type="transmembrane region" description="Helical" evidence="6">
    <location>
        <begin position="134"/>
        <end position="156"/>
    </location>
</feature>
<evidence type="ECO:0000313" key="8">
    <source>
        <dbReference type="EMBL" id="NMG00731.1"/>
    </source>
</evidence>
<evidence type="ECO:0000256" key="6">
    <source>
        <dbReference type="SAM" id="Phobius"/>
    </source>
</evidence>
<dbReference type="InterPro" id="IPR011701">
    <property type="entry name" value="MFS"/>
</dbReference>
<dbReference type="InterPro" id="IPR036259">
    <property type="entry name" value="MFS_trans_sf"/>
</dbReference>
<feature type="transmembrane region" description="Helical" evidence="6">
    <location>
        <begin position="365"/>
        <end position="386"/>
    </location>
</feature>
<feature type="transmembrane region" description="Helical" evidence="6">
    <location>
        <begin position="295"/>
        <end position="313"/>
    </location>
</feature>
<dbReference type="PANTHER" id="PTHR43124:SF3">
    <property type="entry name" value="CHLORAMPHENICOL EFFLUX PUMP RV0191"/>
    <property type="match status" value="1"/>
</dbReference>
<dbReference type="PROSITE" id="PS00217">
    <property type="entry name" value="SUGAR_TRANSPORT_2"/>
    <property type="match status" value="1"/>
</dbReference>
<feature type="transmembrane region" description="Helical" evidence="6">
    <location>
        <begin position="272"/>
        <end position="289"/>
    </location>
</feature>
<reference evidence="8 9" key="1">
    <citation type="submission" date="2019-12" db="EMBL/GenBank/DDBJ databases">
        <title>Comparative genomics gives insights into the taxonomy of the Azoarcus-Aromatoleum group and reveals separate origins of nif in the plant-associated Azoarcus and non-plant-associated Aromatoleum sub-groups.</title>
        <authorList>
            <person name="Lafos M."/>
            <person name="Maluk M."/>
            <person name="Batista M."/>
            <person name="Junghare M."/>
            <person name="Carmona M."/>
            <person name="Faoro H."/>
            <person name="Cruz L.M."/>
            <person name="Battistoni F."/>
            <person name="De Souza E."/>
            <person name="Pedrosa F."/>
            <person name="Chen W.-M."/>
            <person name="Poole P.S."/>
            <person name="Dixon R.A."/>
            <person name="James E.K."/>
        </authorList>
    </citation>
    <scope>NUCLEOTIDE SEQUENCE [LARGE SCALE GENOMIC DNA]</scope>
    <source>
        <strain evidence="8 9">T</strain>
    </source>
</reference>
<evidence type="ECO:0000259" key="7">
    <source>
        <dbReference type="PROSITE" id="PS50850"/>
    </source>
</evidence>
<feature type="transmembrane region" description="Helical" evidence="6">
    <location>
        <begin position="162"/>
        <end position="180"/>
    </location>
</feature>
<dbReference type="PROSITE" id="PS50850">
    <property type="entry name" value="MFS"/>
    <property type="match status" value="1"/>
</dbReference>
<dbReference type="Pfam" id="PF07690">
    <property type="entry name" value="MFS_1"/>
    <property type="match status" value="1"/>
</dbReference>
<sequence length="393" mass="40547">MTGDRLVAVLRAAHMTHLIDFMVMMPLGAHFIGAFGATPADLGRLVLAYTASAAVAGVLVSTVIDRFDRGRVLCVVYAAFVLSLLVTAIADSLDELVGARVFAGMSGGVLSALIQSLVAEVAPPGQRAGAIGRVMSGHALSAVIGLPAGLWVAAALGWQGPFVAVALISVGVFVGLVRNLPPVPPRRPQSASDTPARTSLRGLLGGRALGGFLLTFLVTSSCYAVIAYIAPYWVKNVGIAETSLPWIYLLAGGISFFTTPLAGRLADRHGRFPVFAMTSVLSAIGIMLATHAPVLPIAGALVVSSLFFVSVYARWTPTVAILADLPPPPVRGAFMMLNGVTTQFGMGVGAMFSGAVIGIEADGQLEGFGMVGIVATLLTLAGIALARRLTRSA</sequence>
<feature type="transmembrane region" description="Helical" evidence="6">
    <location>
        <begin position="209"/>
        <end position="234"/>
    </location>
</feature>
<comment type="subcellular location">
    <subcellularLocation>
        <location evidence="1">Cell membrane</location>
        <topology evidence="1">Multi-pass membrane protein</topology>
    </subcellularLocation>
</comment>
<dbReference type="InterPro" id="IPR020846">
    <property type="entry name" value="MFS_dom"/>
</dbReference>
<feature type="transmembrane region" description="Helical" evidence="6">
    <location>
        <begin position="71"/>
        <end position="90"/>
    </location>
</feature>
<dbReference type="InterPro" id="IPR050189">
    <property type="entry name" value="MFS_Efflux_Transporters"/>
</dbReference>
<evidence type="ECO:0000256" key="3">
    <source>
        <dbReference type="ARBA" id="ARBA00022692"/>
    </source>
</evidence>
<feature type="transmembrane region" description="Helical" evidence="6">
    <location>
        <begin position="102"/>
        <end position="122"/>
    </location>
</feature>
<dbReference type="InterPro" id="IPR005829">
    <property type="entry name" value="Sugar_transporter_CS"/>
</dbReference>
<protein>
    <submittedName>
        <fullName evidence="8">MFS transporter</fullName>
    </submittedName>
</protein>
<comment type="caution">
    <text evidence="8">The sequence shown here is derived from an EMBL/GenBank/DDBJ whole genome shotgun (WGS) entry which is preliminary data.</text>
</comment>
<keyword evidence="9" id="KW-1185">Reference proteome</keyword>
<feature type="transmembrane region" description="Helical" evidence="6">
    <location>
        <begin position="334"/>
        <end position="359"/>
    </location>
</feature>
<dbReference type="PANTHER" id="PTHR43124">
    <property type="entry name" value="PURINE EFFLUX PUMP PBUE"/>
    <property type="match status" value="1"/>
</dbReference>
<feature type="domain" description="Major facilitator superfamily (MFS) profile" evidence="7">
    <location>
        <begin position="6"/>
        <end position="393"/>
    </location>
</feature>
<evidence type="ECO:0000313" key="9">
    <source>
        <dbReference type="Proteomes" id="UP000634522"/>
    </source>
</evidence>
<evidence type="ECO:0000256" key="1">
    <source>
        <dbReference type="ARBA" id="ARBA00004651"/>
    </source>
</evidence>
<evidence type="ECO:0000256" key="5">
    <source>
        <dbReference type="ARBA" id="ARBA00023136"/>
    </source>
</evidence>
<keyword evidence="3 6" id="KW-0812">Transmembrane</keyword>
<evidence type="ECO:0000256" key="2">
    <source>
        <dbReference type="ARBA" id="ARBA00022475"/>
    </source>
</evidence>
<gene>
    <name evidence="8" type="ORF">GPA27_25440</name>
</gene>
<keyword evidence="4 6" id="KW-1133">Transmembrane helix</keyword>
<feature type="transmembrane region" description="Helical" evidence="6">
    <location>
        <begin position="46"/>
        <end position="64"/>
    </location>
</feature>
<name>A0ABX1NNX3_9RHOO</name>
<dbReference type="SUPFAM" id="SSF103473">
    <property type="entry name" value="MFS general substrate transporter"/>
    <property type="match status" value="1"/>
</dbReference>